<dbReference type="OrthoDB" id="795069at2"/>
<evidence type="ECO:0000313" key="1">
    <source>
        <dbReference type="EMBL" id="SIS93795.1"/>
    </source>
</evidence>
<protein>
    <recommendedName>
        <fullName evidence="3">Replication initiation factor</fullName>
    </recommendedName>
</protein>
<reference evidence="2" key="1">
    <citation type="submission" date="2017-01" db="EMBL/GenBank/DDBJ databases">
        <authorList>
            <person name="Varghese N."/>
            <person name="Submissions S."/>
        </authorList>
    </citation>
    <scope>NUCLEOTIDE SEQUENCE [LARGE SCALE GENOMIC DNA]</scope>
    <source>
        <strain evidence="2">DSM 18017</strain>
    </source>
</reference>
<accession>A0A1N7N614</accession>
<dbReference type="STRING" id="373668.SAMN05421786_103245"/>
<proteinExistence type="predicted"/>
<dbReference type="AlphaFoldDB" id="A0A1N7N614"/>
<name>A0A1N7N614_9FLAO</name>
<dbReference type="RefSeq" id="WP_076551983.1">
    <property type="nucleotide sequence ID" value="NZ_FTOL01000003.1"/>
</dbReference>
<organism evidence="1 2">
    <name type="scientific">Chryseobacterium ureilyticum</name>
    <dbReference type="NCBI Taxonomy" id="373668"/>
    <lineage>
        <taxon>Bacteria</taxon>
        <taxon>Pseudomonadati</taxon>
        <taxon>Bacteroidota</taxon>
        <taxon>Flavobacteriia</taxon>
        <taxon>Flavobacteriales</taxon>
        <taxon>Weeksellaceae</taxon>
        <taxon>Chryseobacterium group</taxon>
        <taxon>Chryseobacterium</taxon>
    </lineage>
</organism>
<evidence type="ECO:0008006" key="3">
    <source>
        <dbReference type="Google" id="ProtNLM"/>
    </source>
</evidence>
<keyword evidence="2" id="KW-1185">Reference proteome</keyword>
<sequence length="308" mass="37039">MQDNLRIYFKDKMHFESLIKKNRKFNCTIDSEDLKNDNPEALYYPIKGKIGSLVYVINPQSAYIENSIHKYHNLIMTGKEYNYNDFSYCDLVQTLDELLNEFPEYDFLDTKITSLEFGFNLAVDINVKDLIEKNVLLYNFKPHYVFEDNKNFVLKKFKSGNHIFKIYDKGRQNKLDYELLRVELKYNTKELKKLGIINFLDLYDPHKNLGLFNDFMKKFEDLIIIDDRFTEGLSKEEIANLGNKLEYSYWKRKDFSESTKSRHKKKLLKFIEDKKMDKKFIYIKDLIIQKFNQLFEDCNKSYPLPINY</sequence>
<gene>
    <name evidence="1" type="ORF">SAMN05421786_103245</name>
</gene>
<dbReference type="Proteomes" id="UP000186744">
    <property type="component" value="Unassembled WGS sequence"/>
</dbReference>
<dbReference type="EMBL" id="FTOL01000003">
    <property type="protein sequence ID" value="SIS93795.1"/>
    <property type="molecule type" value="Genomic_DNA"/>
</dbReference>
<evidence type="ECO:0000313" key="2">
    <source>
        <dbReference type="Proteomes" id="UP000186744"/>
    </source>
</evidence>